<feature type="region of interest" description="Disordered" evidence="1">
    <location>
        <begin position="1"/>
        <end position="184"/>
    </location>
</feature>
<protein>
    <submittedName>
        <fullName evidence="2">Zinc finger CCCH domain-containing protein 13-like isoform X1</fullName>
    </submittedName>
</protein>
<feature type="compositionally biased region" description="Basic and acidic residues" evidence="1">
    <location>
        <begin position="209"/>
        <end position="440"/>
    </location>
</feature>
<sequence length="1211" mass="137115">MPRSSKHKSSKHSSRDTREYSDSEKDSGLKDRKLKEENVAKASKDLSSSEKRKLDLKDVKDLYGSVNGEYVEEYGSSKRRKERVSNGVGDRWNAGEDDRVDGLKKADVLGDSKSKRRDESAGVYGEGDDVKKSSVKGEGKHRDSRRKEGKEGGAEKDRKLKEGRSERLIDNEEQRVSKHVVENTGTENMMPPIIAFSAYTSTALDELQRPELDSLLERRTKKKRDDWGDGEKNQDDVPINDRRLSFGDDIGNDGKQKDEKRKDDKYKEKCREEMDRDSKHQHDKQRDERSAKDHASSRSDEKHSREEKDIVELRQKRSKPRDSDRDRDKDHHHDREGDKDRDVETSRVRERYRERDRDRDCDRLHDRSRDRDYDHDRDHDYDRDWDWDRERDHDRDHGRERDRRRDHDGSHIDDRSSRYKDSGGKKSPLDDRDDYNDTKSRVVKAHYSNMEKKTVSSGRAESDVDRGRSQSRQSHVDAALTSNKRTCSPISKSHLGKDEYRSLNFEDMKYRDSIMEQRGKGLRETTGFSGLSERVPKYKSMDRSIKVDDAPSGEMSTERSSTSKASPMGLVERSPSSTSIDRRYMNRSGVRRSLDIEEAGRRGSIDGRDFSTPEDRLNRELPLEKQLSDESSQLDSSFYGRTSQGNVSLIPPTPAFRAGLDRPFMGSLEDDVRDNSHSRYRRNTDPGFGRGHGSSWRGMPNWSSSVHNAFVPFQHGPTYGGFQATMPHFPSPPQYGVRPPMEVNHSGIPYHIPDSDRFSGHLRPLNWPNMMDGTAPGLHGWGGNNGVLRDDSHIYGGSDWDRVRHSASSRGWESNAETWKDQNGDVKKELPSPSQNDDFLIQDQVDDVSSGQAVQMSNDEVKREGIHEKAVEIKSPPLTSSAEETLNSSHTPTCENMTDISTSTDDVSRLSRFYLSKLDISDELAHLELYDECMHLINNGKSASADEDATLNVYPEDGSRAGLKHSANLSRHSFFPAIDNSIFQRAIDLYKKQRAEICGTAFVTGGQLDIISSSNQVKEEELISVCGWRNIKEPALMTPNAVKEPAIMTSNAETVNTPVSMLDQKKLEAVSPTAKEEMEVDIGQGKEGQDHVQASSHETSGEPLPVMGEEKEKVISEQISGNADETSPELNNESQMAFTSPLSGYDMSTKAKDNNVAYCGDGRLTFGNTVNGSSLDFKDGSLKVCEVLMPDSNESESLILSRIHHSPESTR</sequence>
<evidence type="ECO:0000313" key="3">
    <source>
        <dbReference type="Proteomes" id="UP001163823"/>
    </source>
</evidence>
<dbReference type="Proteomes" id="UP001163823">
    <property type="component" value="Chromosome 6"/>
</dbReference>
<feature type="compositionally biased region" description="Basic and acidic residues" evidence="1">
    <location>
        <begin position="534"/>
        <end position="549"/>
    </location>
</feature>
<reference evidence="2" key="1">
    <citation type="journal article" date="2023" name="Science">
        <title>Elucidation of the pathway for biosynthesis of saponin adjuvants from the soapbark tree.</title>
        <authorList>
            <person name="Reed J."/>
            <person name="Orme A."/>
            <person name="El-Demerdash A."/>
            <person name="Owen C."/>
            <person name="Martin L.B.B."/>
            <person name="Misra R.C."/>
            <person name="Kikuchi S."/>
            <person name="Rejzek M."/>
            <person name="Martin A.C."/>
            <person name="Harkess A."/>
            <person name="Leebens-Mack J."/>
            <person name="Louveau T."/>
            <person name="Stephenson M.J."/>
            <person name="Osbourn A."/>
        </authorList>
    </citation>
    <scope>NUCLEOTIDE SEQUENCE</scope>
    <source>
        <strain evidence="2">S10</strain>
    </source>
</reference>
<feature type="compositionally biased region" description="Basic and acidic residues" evidence="1">
    <location>
        <begin position="13"/>
        <end position="61"/>
    </location>
</feature>
<feature type="region of interest" description="Disordered" evidence="1">
    <location>
        <begin position="879"/>
        <end position="900"/>
    </location>
</feature>
<gene>
    <name evidence="2" type="ORF">O6P43_015014</name>
</gene>
<comment type="caution">
    <text evidence="2">The sequence shown here is derived from an EMBL/GenBank/DDBJ whole genome shotgun (WGS) entry which is preliminary data.</text>
</comment>
<evidence type="ECO:0000256" key="1">
    <source>
        <dbReference type="SAM" id="MobiDB-lite"/>
    </source>
</evidence>
<name>A0AAD7LVZ4_QUISA</name>
<evidence type="ECO:0000313" key="2">
    <source>
        <dbReference type="EMBL" id="KAJ7965361.1"/>
    </source>
</evidence>
<proteinExistence type="predicted"/>
<feature type="region of interest" description="Disordered" evidence="1">
    <location>
        <begin position="808"/>
        <end position="838"/>
    </location>
</feature>
<feature type="compositionally biased region" description="Basic and acidic residues" evidence="1">
    <location>
        <begin position="93"/>
        <end position="120"/>
    </location>
</feature>
<feature type="compositionally biased region" description="Basic and acidic residues" evidence="1">
    <location>
        <begin position="818"/>
        <end position="830"/>
    </location>
</feature>
<feature type="compositionally biased region" description="Basic and acidic residues" evidence="1">
    <location>
        <begin position="603"/>
        <end position="628"/>
    </location>
</feature>
<feature type="region of interest" description="Disordered" evidence="1">
    <location>
        <begin position="209"/>
        <end position="494"/>
    </location>
</feature>
<feature type="region of interest" description="Disordered" evidence="1">
    <location>
        <begin position="603"/>
        <end position="636"/>
    </location>
</feature>
<feature type="compositionally biased region" description="Polar residues" evidence="1">
    <location>
        <begin position="554"/>
        <end position="565"/>
    </location>
</feature>
<feature type="compositionally biased region" description="Polar residues" evidence="1">
    <location>
        <begin position="480"/>
        <end position="491"/>
    </location>
</feature>
<dbReference type="KEGG" id="qsa:O6P43_015014"/>
<dbReference type="PANTHER" id="PTHR34837:SF1">
    <property type="entry name" value="LOW PROTEIN: ZINC FINGER CCCH DOMAIN PROTEIN"/>
    <property type="match status" value="1"/>
</dbReference>
<feature type="compositionally biased region" description="Polar residues" evidence="1">
    <location>
        <begin position="808"/>
        <end position="817"/>
    </location>
</feature>
<dbReference type="EMBL" id="JARAOO010000006">
    <property type="protein sequence ID" value="KAJ7965361.1"/>
    <property type="molecule type" value="Genomic_DNA"/>
</dbReference>
<feature type="region of interest" description="Disordered" evidence="1">
    <location>
        <begin position="1083"/>
        <end position="1104"/>
    </location>
</feature>
<feature type="compositionally biased region" description="Basic and acidic residues" evidence="1">
    <location>
        <begin position="449"/>
        <end position="468"/>
    </location>
</feature>
<dbReference type="AlphaFoldDB" id="A0AAD7LVZ4"/>
<feature type="region of interest" description="Disordered" evidence="1">
    <location>
        <begin position="533"/>
        <end position="586"/>
    </location>
</feature>
<feature type="compositionally biased region" description="Basic and acidic residues" evidence="1">
    <location>
        <begin position="128"/>
        <end position="181"/>
    </location>
</feature>
<dbReference type="PANTHER" id="PTHR34837">
    <property type="entry name" value="OS05G0595500 PROTEIN"/>
    <property type="match status" value="1"/>
</dbReference>
<organism evidence="2 3">
    <name type="scientific">Quillaja saponaria</name>
    <name type="common">Soap bark tree</name>
    <dbReference type="NCBI Taxonomy" id="32244"/>
    <lineage>
        <taxon>Eukaryota</taxon>
        <taxon>Viridiplantae</taxon>
        <taxon>Streptophyta</taxon>
        <taxon>Embryophyta</taxon>
        <taxon>Tracheophyta</taxon>
        <taxon>Spermatophyta</taxon>
        <taxon>Magnoliopsida</taxon>
        <taxon>eudicotyledons</taxon>
        <taxon>Gunneridae</taxon>
        <taxon>Pentapetalae</taxon>
        <taxon>rosids</taxon>
        <taxon>fabids</taxon>
        <taxon>Fabales</taxon>
        <taxon>Quillajaceae</taxon>
        <taxon>Quillaja</taxon>
    </lineage>
</organism>
<keyword evidence="3" id="KW-1185">Reference proteome</keyword>
<feature type="compositionally biased region" description="Basic residues" evidence="1">
    <location>
        <begin position="1"/>
        <end position="12"/>
    </location>
</feature>
<accession>A0AAD7LVZ4</accession>